<gene>
    <name evidence="3" type="ORF">DJ017_08180</name>
</gene>
<dbReference type="Pfam" id="PF13801">
    <property type="entry name" value="Metal_resist"/>
    <property type="match status" value="1"/>
</dbReference>
<keyword evidence="2" id="KW-0812">Transmembrane</keyword>
<dbReference type="InterPro" id="IPR025961">
    <property type="entry name" value="Metal_resist"/>
</dbReference>
<keyword evidence="4" id="KW-1185">Reference proteome</keyword>
<dbReference type="EMBL" id="QFYQ01000001">
    <property type="protein sequence ID" value="RAK54501.1"/>
    <property type="molecule type" value="Genomic_DNA"/>
</dbReference>
<evidence type="ECO:0000313" key="3">
    <source>
        <dbReference type="EMBL" id="RAK54501.1"/>
    </source>
</evidence>
<feature type="compositionally biased region" description="Basic and acidic residues" evidence="1">
    <location>
        <begin position="93"/>
        <end position="105"/>
    </location>
</feature>
<feature type="transmembrane region" description="Helical" evidence="2">
    <location>
        <begin position="123"/>
        <end position="148"/>
    </location>
</feature>
<feature type="compositionally biased region" description="Basic and acidic residues" evidence="1">
    <location>
        <begin position="11"/>
        <end position="23"/>
    </location>
</feature>
<sequence>MAAGGARRRGHADGGRRGLDRRGAGQGGRARRGARRLAAGDGERDHPGGDPGLGAPAARAPLARLAVAGGAGRGLGGGVRGRRRGRRAGAAEFQRRAGGGRDQHPDGGVLDLRPGGRRVSRRTLIILLFVSLALNLFVIGAATGAFVLGERMHRRTMEPRGGPAMLVAAQALPDEEREAYRKALRAQAGAVGPKLRESHKIRREAWGRLGADPLDAKGIAADLDHARALETGARGDVDHAILEFAEHLPAADRARLGQALAQPMRHGGHGDPRERPPAPPPQP</sequence>
<organism evidence="3 4">
    <name type="scientific">Phenylobacterium soli</name>
    <dbReference type="NCBI Taxonomy" id="2170551"/>
    <lineage>
        <taxon>Bacteria</taxon>
        <taxon>Pseudomonadati</taxon>
        <taxon>Pseudomonadota</taxon>
        <taxon>Alphaproteobacteria</taxon>
        <taxon>Caulobacterales</taxon>
        <taxon>Caulobacteraceae</taxon>
        <taxon>Phenylobacterium</taxon>
    </lineage>
</organism>
<feature type="compositionally biased region" description="Basic residues" evidence="1">
    <location>
        <begin position="1"/>
        <end position="10"/>
    </location>
</feature>
<feature type="region of interest" description="Disordered" evidence="1">
    <location>
        <begin position="74"/>
        <end position="114"/>
    </location>
</feature>
<keyword evidence="2" id="KW-0472">Membrane</keyword>
<proteinExistence type="predicted"/>
<feature type="region of interest" description="Disordered" evidence="1">
    <location>
        <begin position="258"/>
        <end position="283"/>
    </location>
</feature>
<name>A0A328AJ09_9CAUL</name>
<dbReference type="OrthoDB" id="7211206at2"/>
<dbReference type="AlphaFoldDB" id="A0A328AJ09"/>
<protein>
    <recommendedName>
        <fullName evidence="5">Periplasmic heavy metal sensor</fullName>
    </recommendedName>
</protein>
<comment type="caution">
    <text evidence="3">The sequence shown here is derived from an EMBL/GenBank/DDBJ whole genome shotgun (WGS) entry which is preliminary data.</text>
</comment>
<keyword evidence="2" id="KW-1133">Transmembrane helix</keyword>
<evidence type="ECO:0000256" key="2">
    <source>
        <dbReference type="SAM" id="Phobius"/>
    </source>
</evidence>
<evidence type="ECO:0000313" key="4">
    <source>
        <dbReference type="Proteomes" id="UP000249254"/>
    </source>
</evidence>
<evidence type="ECO:0000256" key="1">
    <source>
        <dbReference type="SAM" id="MobiDB-lite"/>
    </source>
</evidence>
<dbReference type="Proteomes" id="UP000249254">
    <property type="component" value="Unassembled WGS sequence"/>
</dbReference>
<feature type="region of interest" description="Disordered" evidence="1">
    <location>
        <begin position="1"/>
        <end position="57"/>
    </location>
</feature>
<evidence type="ECO:0008006" key="5">
    <source>
        <dbReference type="Google" id="ProtNLM"/>
    </source>
</evidence>
<reference evidence="4" key="1">
    <citation type="submission" date="2018-05" db="EMBL/GenBank/DDBJ databases">
        <authorList>
            <person name="Li X."/>
        </authorList>
    </citation>
    <scope>NUCLEOTIDE SEQUENCE [LARGE SCALE GENOMIC DNA]</scope>
    <source>
        <strain evidence="4">LX32</strain>
    </source>
</reference>
<accession>A0A328AJ09</accession>